<dbReference type="InterPro" id="IPR011576">
    <property type="entry name" value="Pyridox_Oxase_N"/>
</dbReference>
<dbReference type="AlphaFoldDB" id="A0A517R981"/>
<proteinExistence type="predicted"/>
<sequence>MDYHDPGFGSEGERELQKRYGTEKRANSFYDRQMIDYLNPRMQEYIREQELLFIATSDAKGECDSSFRAGIPGFVRILNEKQLAYPEYRGNGVLASLGNISENPHIGLMFLDFFKATIGLHINGKASIVENEEFLQSDNTPQEIRDDIATEDGKKPERWVMVEVEEAYIHCSKHIPLLTKQDKKIAWGTDDMKLKGGNFFGVASKVNSRKESGDGPT</sequence>
<dbReference type="Gene3D" id="2.30.110.10">
    <property type="entry name" value="Electron Transport, Fmn-binding Protein, Chain A"/>
    <property type="match status" value="1"/>
</dbReference>
<evidence type="ECO:0000259" key="1">
    <source>
        <dbReference type="Pfam" id="PF01243"/>
    </source>
</evidence>
<dbReference type="RefSeq" id="WP_145210417.1">
    <property type="nucleotide sequence ID" value="NZ_CP036269.1"/>
</dbReference>
<name>A0A517R981_9PLAN</name>
<reference evidence="2 3" key="1">
    <citation type="submission" date="2019-02" db="EMBL/GenBank/DDBJ databases">
        <title>Deep-cultivation of Planctomycetes and their phenomic and genomic characterization uncovers novel biology.</title>
        <authorList>
            <person name="Wiegand S."/>
            <person name="Jogler M."/>
            <person name="Boedeker C."/>
            <person name="Pinto D."/>
            <person name="Vollmers J."/>
            <person name="Rivas-Marin E."/>
            <person name="Kohn T."/>
            <person name="Peeters S.H."/>
            <person name="Heuer A."/>
            <person name="Rast P."/>
            <person name="Oberbeckmann S."/>
            <person name="Bunk B."/>
            <person name="Jeske O."/>
            <person name="Meyerdierks A."/>
            <person name="Storesund J.E."/>
            <person name="Kallscheuer N."/>
            <person name="Luecker S."/>
            <person name="Lage O.M."/>
            <person name="Pohl T."/>
            <person name="Merkel B.J."/>
            <person name="Hornburger P."/>
            <person name="Mueller R.-W."/>
            <person name="Bruemmer F."/>
            <person name="Labrenz M."/>
            <person name="Spormann A.M."/>
            <person name="Op den Camp H."/>
            <person name="Overmann J."/>
            <person name="Amann R."/>
            <person name="Jetten M.S.M."/>
            <person name="Mascher T."/>
            <person name="Medema M.H."/>
            <person name="Devos D.P."/>
            <person name="Kaster A.-K."/>
            <person name="Ovreas L."/>
            <person name="Rohde M."/>
            <person name="Galperin M.Y."/>
            <person name="Jogler C."/>
        </authorList>
    </citation>
    <scope>NUCLEOTIDE SEQUENCE [LARGE SCALE GENOMIC DNA]</scope>
    <source>
        <strain evidence="2 3">Pan241w</strain>
    </source>
</reference>
<dbReference type="KEGG" id="gaz:Pan241w_05010"/>
<dbReference type="SUPFAM" id="SSF50475">
    <property type="entry name" value="FMN-binding split barrel"/>
    <property type="match status" value="1"/>
</dbReference>
<feature type="domain" description="Pyridoxamine 5'-phosphate oxidase N-terminal" evidence="1">
    <location>
        <begin position="39"/>
        <end position="171"/>
    </location>
</feature>
<dbReference type="OrthoDB" id="9796486at2"/>
<dbReference type="Proteomes" id="UP000317171">
    <property type="component" value="Chromosome"/>
</dbReference>
<evidence type="ECO:0000313" key="3">
    <source>
        <dbReference type="Proteomes" id="UP000317171"/>
    </source>
</evidence>
<dbReference type="PANTHER" id="PTHR42815:SF2">
    <property type="entry name" value="FAD-BINDING, PUTATIVE (AFU_ORTHOLOGUE AFUA_6G07600)-RELATED"/>
    <property type="match status" value="1"/>
</dbReference>
<evidence type="ECO:0000313" key="2">
    <source>
        <dbReference type="EMBL" id="QDT40444.1"/>
    </source>
</evidence>
<keyword evidence="3" id="KW-1185">Reference proteome</keyword>
<gene>
    <name evidence="2" type="ORF">Pan241w_05010</name>
</gene>
<dbReference type="EMBL" id="CP036269">
    <property type="protein sequence ID" value="QDT40444.1"/>
    <property type="molecule type" value="Genomic_DNA"/>
</dbReference>
<accession>A0A517R981</accession>
<dbReference type="Pfam" id="PF01243">
    <property type="entry name" value="PNPOx_N"/>
    <property type="match status" value="1"/>
</dbReference>
<dbReference type="PANTHER" id="PTHR42815">
    <property type="entry name" value="FAD-BINDING, PUTATIVE (AFU_ORTHOLOGUE AFUA_6G07600)-RELATED"/>
    <property type="match status" value="1"/>
</dbReference>
<dbReference type="InterPro" id="IPR012349">
    <property type="entry name" value="Split_barrel_FMN-bd"/>
</dbReference>
<protein>
    <submittedName>
        <fullName evidence="2">Pyridoxamine 5'-phosphate oxidase</fullName>
    </submittedName>
</protein>
<organism evidence="2 3">
    <name type="scientific">Gimesia alba</name>
    <dbReference type="NCBI Taxonomy" id="2527973"/>
    <lineage>
        <taxon>Bacteria</taxon>
        <taxon>Pseudomonadati</taxon>
        <taxon>Planctomycetota</taxon>
        <taxon>Planctomycetia</taxon>
        <taxon>Planctomycetales</taxon>
        <taxon>Planctomycetaceae</taxon>
        <taxon>Gimesia</taxon>
    </lineage>
</organism>